<dbReference type="PANTHER" id="PTHR10302">
    <property type="entry name" value="SINGLE-STRANDED DNA-BINDING PROTEIN"/>
    <property type="match status" value="1"/>
</dbReference>
<dbReference type="PANTHER" id="PTHR10302:SF27">
    <property type="entry name" value="SINGLE-STRANDED DNA-BINDING PROTEIN"/>
    <property type="match status" value="1"/>
</dbReference>
<dbReference type="Gene3D" id="2.40.50.140">
    <property type="entry name" value="Nucleic acid-binding proteins"/>
    <property type="match status" value="1"/>
</dbReference>
<dbReference type="OrthoDB" id="9809878at2"/>
<evidence type="ECO:0000313" key="6">
    <source>
        <dbReference type="EMBL" id="KWT70787.1"/>
    </source>
</evidence>
<dbReference type="PROSITE" id="PS50935">
    <property type="entry name" value="SSB"/>
    <property type="match status" value="1"/>
</dbReference>
<sequence>MAGSINKTILLGNVGKDPVIRRTQSGKAIASFSMATSETWTDKQSGERKEDVSWHNVVVFNEGLAGVVEKYVKKGSKIYVEGASKTRKFQTQDGQDRWTTEVVLQGFGASLVLLDGKPADGQQDREPVSGSSADTSAYSPGAHEADEIPF</sequence>
<evidence type="ECO:0000256" key="5">
    <source>
        <dbReference type="SAM" id="MobiDB-lite"/>
    </source>
</evidence>
<gene>
    <name evidence="6" type="ORF">APY04_0848</name>
</gene>
<dbReference type="SUPFAM" id="SSF50249">
    <property type="entry name" value="Nucleic acid-binding proteins"/>
    <property type="match status" value="1"/>
</dbReference>
<dbReference type="NCBIfam" id="TIGR00621">
    <property type="entry name" value="ssb"/>
    <property type="match status" value="1"/>
</dbReference>
<dbReference type="Pfam" id="PF00436">
    <property type="entry name" value="SSB"/>
    <property type="match status" value="1"/>
</dbReference>
<dbReference type="InterPro" id="IPR011344">
    <property type="entry name" value="ssDNA-bd"/>
</dbReference>
<dbReference type="CDD" id="cd04496">
    <property type="entry name" value="SSB_OBF"/>
    <property type="match status" value="1"/>
</dbReference>
<reference evidence="6 7" key="1">
    <citation type="submission" date="2015-10" db="EMBL/GenBank/DDBJ databases">
        <title>Transcriptomic analysis of a linuron degrading triple-species bacterial consortium.</title>
        <authorList>
            <person name="Albers P."/>
        </authorList>
    </citation>
    <scope>NUCLEOTIDE SEQUENCE [LARGE SCALE GENOMIC DNA]</scope>
    <source>
        <strain evidence="6 7">WDL6</strain>
    </source>
</reference>
<organism evidence="6 7">
    <name type="scientific">Hyphomicrobium sulfonivorans</name>
    <dbReference type="NCBI Taxonomy" id="121290"/>
    <lineage>
        <taxon>Bacteria</taxon>
        <taxon>Pseudomonadati</taxon>
        <taxon>Pseudomonadota</taxon>
        <taxon>Alphaproteobacteria</taxon>
        <taxon>Hyphomicrobiales</taxon>
        <taxon>Hyphomicrobiaceae</taxon>
        <taxon>Hyphomicrobium</taxon>
    </lineage>
</organism>
<name>A0A109BMQ2_HYPSL</name>
<dbReference type="HAMAP" id="MF_00984">
    <property type="entry name" value="SSB"/>
    <property type="match status" value="1"/>
</dbReference>
<dbReference type="GO" id="GO:0006260">
    <property type="term" value="P:DNA replication"/>
    <property type="evidence" value="ECO:0007669"/>
    <property type="project" value="InterPro"/>
</dbReference>
<feature type="compositionally biased region" description="Polar residues" evidence="5">
    <location>
        <begin position="129"/>
        <end position="138"/>
    </location>
</feature>
<dbReference type="InterPro" id="IPR012340">
    <property type="entry name" value="NA-bd_OB-fold"/>
</dbReference>
<dbReference type="RefSeq" id="WP_068459978.1">
    <property type="nucleotide sequence ID" value="NZ_LMTR01000028.1"/>
</dbReference>
<dbReference type="PATRIC" id="fig|121290.4.peg.3547"/>
<evidence type="ECO:0000256" key="2">
    <source>
        <dbReference type="ARBA" id="ARBA00023172"/>
    </source>
</evidence>
<dbReference type="AlphaFoldDB" id="A0A109BMQ2"/>
<keyword evidence="7" id="KW-1185">Reference proteome</keyword>
<proteinExistence type="inferred from homology"/>
<dbReference type="GO" id="GO:0003697">
    <property type="term" value="F:single-stranded DNA binding"/>
    <property type="evidence" value="ECO:0007669"/>
    <property type="project" value="UniProtKB-UniRule"/>
</dbReference>
<comment type="caution">
    <text evidence="3">Lacks conserved residue(s) required for the propagation of feature annotation.</text>
</comment>
<keyword evidence="1 3" id="KW-0238">DNA-binding</keyword>
<dbReference type="InterPro" id="IPR000424">
    <property type="entry name" value="Primosome_PriB/ssb"/>
</dbReference>
<comment type="subunit">
    <text evidence="3">Homotetramer.</text>
</comment>
<dbReference type="GO" id="GO:0006310">
    <property type="term" value="P:DNA recombination"/>
    <property type="evidence" value="ECO:0007669"/>
    <property type="project" value="UniProtKB-KW"/>
</dbReference>
<dbReference type="STRING" id="121290.APY04_0848"/>
<keyword evidence="2" id="KW-0233">DNA recombination</keyword>
<evidence type="ECO:0000256" key="1">
    <source>
        <dbReference type="ARBA" id="ARBA00023125"/>
    </source>
</evidence>
<evidence type="ECO:0000256" key="4">
    <source>
        <dbReference type="RuleBase" id="RU000524"/>
    </source>
</evidence>
<accession>A0A109BMQ2</accession>
<comment type="caution">
    <text evidence="6">The sequence shown here is derived from an EMBL/GenBank/DDBJ whole genome shotgun (WGS) entry which is preliminary data.</text>
</comment>
<dbReference type="Proteomes" id="UP000059074">
    <property type="component" value="Unassembled WGS sequence"/>
</dbReference>
<feature type="region of interest" description="Disordered" evidence="5">
    <location>
        <begin position="115"/>
        <end position="150"/>
    </location>
</feature>
<dbReference type="EMBL" id="LMTR01000028">
    <property type="protein sequence ID" value="KWT70787.1"/>
    <property type="molecule type" value="Genomic_DNA"/>
</dbReference>
<evidence type="ECO:0000256" key="3">
    <source>
        <dbReference type="HAMAP-Rule" id="MF_00984"/>
    </source>
</evidence>
<evidence type="ECO:0000313" key="7">
    <source>
        <dbReference type="Proteomes" id="UP000059074"/>
    </source>
</evidence>
<dbReference type="GO" id="GO:0009295">
    <property type="term" value="C:nucleoid"/>
    <property type="evidence" value="ECO:0007669"/>
    <property type="project" value="TreeGrafter"/>
</dbReference>
<protein>
    <recommendedName>
        <fullName evidence="3 4">Single-stranded DNA-binding protein</fullName>
        <shortName evidence="3">SSB</shortName>
    </recommendedName>
</protein>